<keyword evidence="3" id="KW-1185">Reference proteome</keyword>
<name>W0I4W0_9EURY</name>
<dbReference type="HOGENOM" id="CLU_1192671_0_0_2"/>
<gene>
    <name evidence="2" type="ORF">TES1_0393</name>
</gene>
<dbReference type="GeneID" id="24906138"/>
<proteinExistence type="predicted"/>
<sequence length="232" mass="26346">MKKWIFLISIFILSIPPIQAASGNVLYIHGDGVAVVERQKDFPYSPSSCPFEIEWEAKIENWNGNGLIYILHVSVDGRTVAFEYGRGWDGTKIYSVVDGYSSPHNVDVTKWHKYMIKIYENKIEFYIDEEKVDEYNITVTKVDGYISAGAYTGSNSFDLYIDNIEERGCSIRMTEDFEDGSDNYFVDNSGNPIHVPEDRIEIKSTESTLAAPIPGISIIVSVLLLLFMRDKK</sequence>
<evidence type="ECO:0000256" key="1">
    <source>
        <dbReference type="SAM" id="Phobius"/>
    </source>
</evidence>
<reference evidence="2 3" key="1">
    <citation type="journal article" date="2014" name="Int. J. Syst. Evol. Microbiol.">
        <title>Thermococcus paralvinellae sp. nov. and Thermococcus cleftensis sp. nov. of hyperthermophilic heterotrophs from deep-sea hydrothermal vents.</title>
        <authorList>
            <person name="Hensley S.A."/>
            <person name="Jung J.H."/>
            <person name="Park C.S."/>
            <person name="Holden J.F."/>
        </authorList>
    </citation>
    <scope>NUCLEOTIDE SEQUENCE [LARGE SCALE GENOMIC DNA]</scope>
    <source>
        <strain evidence="2 3">ES1</strain>
    </source>
</reference>
<dbReference type="Gene3D" id="2.60.120.560">
    <property type="entry name" value="Exo-inulinase, domain 1"/>
    <property type="match status" value="1"/>
</dbReference>
<dbReference type="InterPro" id="IPR013320">
    <property type="entry name" value="ConA-like_dom_sf"/>
</dbReference>
<dbReference type="RefSeq" id="WP_042679782.1">
    <property type="nucleotide sequence ID" value="NZ_CP006965.1"/>
</dbReference>
<dbReference type="EMBL" id="CP006965">
    <property type="protein sequence ID" value="AHF79787.1"/>
    <property type="molecule type" value="Genomic_DNA"/>
</dbReference>
<feature type="transmembrane region" description="Helical" evidence="1">
    <location>
        <begin position="209"/>
        <end position="228"/>
    </location>
</feature>
<organism evidence="2 3">
    <name type="scientific">Thermococcus paralvinellae</name>
    <dbReference type="NCBI Taxonomy" id="582419"/>
    <lineage>
        <taxon>Archaea</taxon>
        <taxon>Methanobacteriati</taxon>
        <taxon>Methanobacteriota</taxon>
        <taxon>Thermococci</taxon>
        <taxon>Thermococcales</taxon>
        <taxon>Thermococcaceae</taxon>
        <taxon>Thermococcus</taxon>
    </lineage>
</organism>
<dbReference type="AlphaFoldDB" id="W0I4W0"/>
<dbReference type="Proteomes" id="UP000019027">
    <property type="component" value="Chromosome"/>
</dbReference>
<evidence type="ECO:0000313" key="2">
    <source>
        <dbReference type="EMBL" id="AHF79787.1"/>
    </source>
</evidence>
<keyword evidence="1" id="KW-0472">Membrane</keyword>
<keyword evidence="1" id="KW-1133">Transmembrane helix</keyword>
<keyword evidence="1" id="KW-0812">Transmembrane</keyword>
<dbReference type="SUPFAM" id="SSF49899">
    <property type="entry name" value="Concanavalin A-like lectins/glucanases"/>
    <property type="match status" value="1"/>
</dbReference>
<dbReference type="KEGG" id="ths:TES1_0393"/>
<evidence type="ECO:0000313" key="3">
    <source>
        <dbReference type="Proteomes" id="UP000019027"/>
    </source>
</evidence>
<dbReference type="STRING" id="582419.TES1_0393"/>
<protein>
    <submittedName>
        <fullName evidence="2">Uncharacterized protein</fullName>
    </submittedName>
</protein>
<accession>W0I4W0</accession>